<accession>A0A2I0U6Y3</accession>
<protein>
    <submittedName>
        <fullName evidence="1">Uncharacterized protein</fullName>
    </submittedName>
</protein>
<dbReference type="AlphaFoldDB" id="A0A2I0U6Y3"/>
<reference evidence="2" key="2">
    <citation type="submission" date="2017-12" db="EMBL/GenBank/DDBJ databases">
        <title>Genome sequence of the Bar-tailed Godwit (Limosa lapponica baueri).</title>
        <authorList>
            <person name="Lima N.C.B."/>
            <person name="Parody-Merino A.M."/>
            <person name="Battley P.F."/>
            <person name="Fidler A.E."/>
            <person name="Prosdocimi F."/>
        </authorList>
    </citation>
    <scope>NUCLEOTIDE SEQUENCE [LARGE SCALE GENOMIC DNA]</scope>
</reference>
<evidence type="ECO:0000313" key="2">
    <source>
        <dbReference type="Proteomes" id="UP000233556"/>
    </source>
</evidence>
<evidence type="ECO:0000313" key="1">
    <source>
        <dbReference type="EMBL" id="PKU41771.1"/>
    </source>
</evidence>
<gene>
    <name evidence="1" type="ORF">llap_7923</name>
</gene>
<reference evidence="2" key="1">
    <citation type="submission" date="2017-11" db="EMBL/GenBank/DDBJ databases">
        <authorList>
            <person name="Lima N.C."/>
            <person name="Parody-Merino A.M."/>
            <person name="Battley P.F."/>
            <person name="Fidler A.E."/>
            <person name="Prosdocimi F."/>
        </authorList>
    </citation>
    <scope>NUCLEOTIDE SEQUENCE [LARGE SCALE GENOMIC DNA]</scope>
</reference>
<organism evidence="1 2">
    <name type="scientific">Limosa lapponica baueri</name>
    <dbReference type="NCBI Taxonomy" id="1758121"/>
    <lineage>
        <taxon>Eukaryota</taxon>
        <taxon>Metazoa</taxon>
        <taxon>Chordata</taxon>
        <taxon>Craniata</taxon>
        <taxon>Vertebrata</taxon>
        <taxon>Euteleostomi</taxon>
        <taxon>Archelosauria</taxon>
        <taxon>Archosauria</taxon>
        <taxon>Dinosauria</taxon>
        <taxon>Saurischia</taxon>
        <taxon>Theropoda</taxon>
        <taxon>Coelurosauria</taxon>
        <taxon>Aves</taxon>
        <taxon>Neognathae</taxon>
        <taxon>Neoaves</taxon>
        <taxon>Charadriiformes</taxon>
        <taxon>Scolopacidae</taxon>
        <taxon>Limosa</taxon>
    </lineage>
</organism>
<sequence>MKLVRGLEHTPYEEWLRKLGLFSLEKRRLKGDLTGLSNYLKGGRREVRGWGSVSSPKYEVIGQEEISPKKIIYPLKEYDILTLPAFDKG</sequence>
<proteinExistence type="predicted"/>
<dbReference type="EMBL" id="KZ506076">
    <property type="protein sequence ID" value="PKU41771.1"/>
    <property type="molecule type" value="Genomic_DNA"/>
</dbReference>
<dbReference type="Proteomes" id="UP000233556">
    <property type="component" value="Unassembled WGS sequence"/>
</dbReference>
<name>A0A2I0U6Y3_LIMLA</name>
<dbReference type="OrthoDB" id="10262929at2759"/>
<keyword evidence="2" id="KW-1185">Reference proteome</keyword>